<organism evidence="3 4">
    <name type="scientific">Klebsiella pneumoniae subsp. pneumoniae</name>
    <dbReference type="NCBI Taxonomy" id="72407"/>
    <lineage>
        <taxon>Bacteria</taxon>
        <taxon>Pseudomonadati</taxon>
        <taxon>Pseudomonadota</taxon>
        <taxon>Gammaproteobacteria</taxon>
        <taxon>Enterobacterales</taxon>
        <taxon>Enterobacteriaceae</taxon>
        <taxon>Klebsiella/Raoultella group</taxon>
        <taxon>Klebsiella</taxon>
        <taxon>Klebsiella pneumoniae complex</taxon>
    </lineage>
</organism>
<dbReference type="PANTHER" id="PTHR30203:SF32">
    <property type="entry name" value="CATION EFFLUX SYSTEM PROTEIN CUSC"/>
    <property type="match status" value="1"/>
</dbReference>
<dbReference type="InterPro" id="IPR003423">
    <property type="entry name" value="OMP_efflux"/>
</dbReference>
<evidence type="ECO:0000256" key="2">
    <source>
        <dbReference type="ARBA" id="ARBA00007613"/>
    </source>
</evidence>
<evidence type="ECO:0000313" key="4">
    <source>
        <dbReference type="Proteomes" id="UP000254020"/>
    </source>
</evidence>
<sequence length="212" mass="22752">MPESLLPGTLESLGDNSIALVPAGVSSSVLLRRPDIQEAEHNLKSANADIGAARANFFPSISLTASAGVGSDSLSSLFSHGMQVWSFAPSISLPLFTGGSNLAQLRYAEAEKKGLIATYEKSIQSAFKDVADALARRETLSEELDAQRQYVAAEQTSLDIAMKSYQAGVGDYLSVLTAQRTLWSAKTTLLSLQQTDLNNRITLWQSLARRAS</sequence>
<dbReference type="GO" id="GO:0015562">
    <property type="term" value="F:efflux transmembrane transporter activity"/>
    <property type="evidence" value="ECO:0007669"/>
    <property type="project" value="InterPro"/>
</dbReference>
<dbReference type="SUPFAM" id="SSF56954">
    <property type="entry name" value="Outer membrane efflux proteins (OEP)"/>
    <property type="match status" value="1"/>
</dbReference>
<dbReference type="EMBL" id="UGMA01000005">
    <property type="protein sequence ID" value="STU56079.1"/>
    <property type="molecule type" value="Genomic_DNA"/>
</dbReference>
<accession>A0A377Z0S2</accession>
<dbReference type="Gene3D" id="2.20.200.10">
    <property type="entry name" value="Outer membrane efflux proteins (OEP)"/>
    <property type="match status" value="1"/>
</dbReference>
<comment type="similarity">
    <text evidence="2">Belongs to the outer membrane factor (OMF) (TC 1.B.17) family.</text>
</comment>
<name>A0A377Z0S2_KLEPN</name>
<gene>
    <name evidence="3" type="primary">oprM_1</name>
    <name evidence="3" type="ORF">NCTC9504_00378</name>
</gene>
<dbReference type="GO" id="GO:0009279">
    <property type="term" value="C:cell outer membrane"/>
    <property type="evidence" value="ECO:0007669"/>
    <property type="project" value="UniProtKB-SubCell"/>
</dbReference>
<dbReference type="InterPro" id="IPR010131">
    <property type="entry name" value="MdtP/NodT-like"/>
</dbReference>
<comment type="subcellular location">
    <subcellularLocation>
        <location evidence="1">Cell outer membrane</location>
        <topology evidence="1">Lipid-anchor</topology>
    </subcellularLocation>
</comment>
<proteinExistence type="inferred from homology"/>
<dbReference type="Gene3D" id="1.20.1600.10">
    <property type="entry name" value="Outer membrane efflux proteins (OEP)"/>
    <property type="match status" value="1"/>
</dbReference>
<protein>
    <submittedName>
        <fullName evidence="3">RND efflux system</fullName>
    </submittedName>
</protein>
<reference evidence="3 4" key="1">
    <citation type="submission" date="2018-06" db="EMBL/GenBank/DDBJ databases">
        <authorList>
            <consortium name="Pathogen Informatics"/>
            <person name="Doyle S."/>
        </authorList>
    </citation>
    <scope>NUCLEOTIDE SEQUENCE [LARGE SCALE GENOMIC DNA]</scope>
    <source>
        <strain evidence="3 4">NCTC9504</strain>
    </source>
</reference>
<dbReference type="AlphaFoldDB" id="A0A377Z0S2"/>
<dbReference type="Proteomes" id="UP000254020">
    <property type="component" value="Unassembled WGS sequence"/>
</dbReference>
<dbReference type="Pfam" id="PF02321">
    <property type="entry name" value="OEP"/>
    <property type="match status" value="1"/>
</dbReference>
<evidence type="ECO:0000256" key="1">
    <source>
        <dbReference type="ARBA" id="ARBA00004459"/>
    </source>
</evidence>
<dbReference type="PANTHER" id="PTHR30203">
    <property type="entry name" value="OUTER MEMBRANE CATION EFFLUX PROTEIN"/>
    <property type="match status" value="1"/>
</dbReference>
<evidence type="ECO:0000313" key="3">
    <source>
        <dbReference type="EMBL" id="STU56079.1"/>
    </source>
</evidence>